<dbReference type="OrthoDB" id="9799372at2"/>
<dbReference type="PANTHER" id="PTHR11717:SF31">
    <property type="entry name" value="LOW MOLECULAR WEIGHT PROTEIN-TYROSINE-PHOSPHATASE ETP-RELATED"/>
    <property type="match status" value="1"/>
</dbReference>
<keyword evidence="4" id="KW-0904">Protein phosphatase</keyword>
<dbReference type="CDD" id="cd16343">
    <property type="entry name" value="LMWPTP"/>
    <property type="match status" value="1"/>
</dbReference>
<feature type="domain" description="Phosphotyrosine protein phosphatase I" evidence="7">
    <location>
        <begin position="7"/>
        <end position="161"/>
    </location>
</feature>
<comment type="catalytic activity">
    <reaction evidence="5">
        <text>O-phospho-L-tyrosyl-[protein] + H2O = L-tyrosyl-[protein] + phosphate</text>
        <dbReference type="Rhea" id="RHEA:10684"/>
        <dbReference type="Rhea" id="RHEA-COMP:10136"/>
        <dbReference type="Rhea" id="RHEA-COMP:20101"/>
        <dbReference type="ChEBI" id="CHEBI:15377"/>
        <dbReference type="ChEBI" id="CHEBI:43474"/>
        <dbReference type="ChEBI" id="CHEBI:46858"/>
        <dbReference type="ChEBI" id="CHEBI:61978"/>
        <dbReference type="EC" id="3.1.3.48"/>
    </reaction>
</comment>
<evidence type="ECO:0000313" key="8">
    <source>
        <dbReference type="EMBL" id="TCO74345.1"/>
    </source>
</evidence>
<dbReference type="InterPro" id="IPR036196">
    <property type="entry name" value="Ptyr_pPase_sf"/>
</dbReference>
<dbReference type="Gene3D" id="3.40.50.2300">
    <property type="match status" value="1"/>
</dbReference>
<evidence type="ECO:0000256" key="4">
    <source>
        <dbReference type="ARBA" id="ARBA00022912"/>
    </source>
</evidence>
<feature type="active site" description="Nucleophile" evidence="6">
    <location>
        <position position="13"/>
    </location>
</feature>
<dbReference type="InterPro" id="IPR023485">
    <property type="entry name" value="Ptyr_pPase"/>
</dbReference>
<dbReference type="EMBL" id="SLWX01000014">
    <property type="protein sequence ID" value="TCO74345.1"/>
    <property type="molecule type" value="Genomic_DNA"/>
</dbReference>
<evidence type="ECO:0000256" key="1">
    <source>
        <dbReference type="ARBA" id="ARBA00011063"/>
    </source>
</evidence>
<evidence type="ECO:0000256" key="6">
    <source>
        <dbReference type="PIRSR" id="PIRSR617867-1"/>
    </source>
</evidence>
<protein>
    <recommendedName>
        <fullName evidence="2">protein-tyrosine-phosphatase</fullName>
        <ecNumber evidence="2">3.1.3.48</ecNumber>
    </recommendedName>
</protein>
<dbReference type="PANTHER" id="PTHR11717">
    <property type="entry name" value="LOW MOLECULAR WEIGHT PROTEIN TYROSINE PHOSPHATASE"/>
    <property type="match status" value="1"/>
</dbReference>
<evidence type="ECO:0000256" key="3">
    <source>
        <dbReference type="ARBA" id="ARBA00022801"/>
    </source>
</evidence>
<name>A0A4R2L5B7_9GAMM</name>
<evidence type="ECO:0000313" key="9">
    <source>
        <dbReference type="Proteomes" id="UP000294980"/>
    </source>
</evidence>
<dbReference type="AlphaFoldDB" id="A0A4R2L5B7"/>
<evidence type="ECO:0000256" key="5">
    <source>
        <dbReference type="ARBA" id="ARBA00051722"/>
    </source>
</evidence>
<comment type="similarity">
    <text evidence="1">Belongs to the low molecular weight phosphotyrosine protein phosphatase family.</text>
</comment>
<feature type="active site" evidence="6">
    <location>
        <position position="19"/>
    </location>
</feature>
<sequence length="165" mass="18063">MFARPSRRVLFLCTANVCRSPLAEALLRHRLRECGMHRHVAVASAGTRVGQPGRRPDPRTLQLCAQAGVSLRGIRARAVNLKLLERSDTILVMEQQHLDDLAGQKVPDRLLDRVQLLGGYLPPAYPAEAGNAIPDPYFADGEGFRAVYARIDAAVLGLLQDIAGF</sequence>
<keyword evidence="3" id="KW-0378">Hydrolase</keyword>
<evidence type="ECO:0000259" key="7">
    <source>
        <dbReference type="SMART" id="SM00226"/>
    </source>
</evidence>
<feature type="active site" description="Proton donor" evidence="6">
    <location>
        <position position="135"/>
    </location>
</feature>
<organism evidence="8 9">
    <name type="scientific">Chromatocurvus halotolerans</name>
    <dbReference type="NCBI Taxonomy" id="1132028"/>
    <lineage>
        <taxon>Bacteria</taxon>
        <taxon>Pseudomonadati</taxon>
        <taxon>Pseudomonadota</taxon>
        <taxon>Gammaproteobacteria</taxon>
        <taxon>Cellvibrionales</taxon>
        <taxon>Halieaceae</taxon>
        <taxon>Chromatocurvus</taxon>
    </lineage>
</organism>
<reference evidence="8 9" key="1">
    <citation type="submission" date="2019-03" db="EMBL/GenBank/DDBJ databases">
        <title>Genomic Encyclopedia of Type Strains, Phase IV (KMG-IV): sequencing the most valuable type-strain genomes for metagenomic binning, comparative biology and taxonomic classification.</title>
        <authorList>
            <person name="Goeker M."/>
        </authorList>
    </citation>
    <scope>NUCLEOTIDE SEQUENCE [LARGE SCALE GENOMIC DNA]</scope>
    <source>
        <strain evidence="8 9">DSM 23344</strain>
    </source>
</reference>
<dbReference type="PRINTS" id="PR00719">
    <property type="entry name" value="LMWPTPASE"/>
</dbReference>
<dbReference type="RefSeq" id="WP_117319047.1">
    <property type="nucleotide sequence ID" value="NZ_QQSW01000018.1"/>
</dbReference>
<dbReference type="SMART" id="SM00226">
    <property type="entry name" value="LMWPc"/>
    <property type="match status" value="1"/>
</dbReference>
<dbReference type="SUPFAM" id="SSF52788">
    <property type="entry name" value="Phosphotyrosine protein phosphatases I"/>
    <property type="match status" value="1"/>
</dbReference>
<dbReference type="Pfam" id="PF01451">
    <property type="entry name" value="LMWPc"/>
    <property type="match status" value="1"/>
</dbReference>
<accession>A0A4R2L5B7</accession>
<dbReference type="GO" id="GO:0004725">
    <property type="term" value="F:protein tyrosine phosphatase activity"/>
    <property type="evidence" value="ECO:0007669"/>
    <property type="project" value="UniProtKB-EC"/>
</dbReference>
<keyword evidence="9" id="KW-1185">Reference proteome</keyword>
<dbReference type="InterPro" id="IPR017867">
    <property type="entry name" value="Tyr_phospatase_low_mol_wt"/>
</dbReference>
<comment type="caution">
    <text evidence="8">The sequence shown here is derived from an EMBL/GenBank/DDBJ whole genome shotgun (WGS) entry which is preliminary data.</text>
</comment>
<gene>
    <name evidence="8" type="ORF">EV688_11458</name>
</gene>
<dbReference type="EC" id="3.1.3.48" evidence="2"/>
<evidence type="ECO:0000256" key="2">
    <source>
        <dbReference type="ARBA" id="ARBA00013064"/>
    </source>
</evidence>
<dbReference type="Proteomes" id="UP000294980">
    <property type="component" value="Unassembled WGS sequence"/>
</dbReference>
<proteinExistence type="inferred from homology"/>
<dbReference type="InterPro" id="IPR050438">
    <property type="entry name" value="LMW_PTPase"/>
</dbReference>